<reference evidence="1" key="1">
    <citation type="submission" date="2021-03" db="EMBL/GenBank/DDBJ databases">
        <title>Draft genome sequence of rust myrtle Austropuccinia psidii MF-1, a brazilian biotype.</title>
        <authorList>
            <person name="Quecine M.C."/>
            <person name="Pachon D.M.R."/>
            <person name="Bonatelli M.L."/>
            <person name="Correr F.H."/>
            <person name="Franceschini L.M."/>
            <person name="Leite T.F."/>
            <person name="Margarido G.R.A."/>
            <person name="Almeida C.A."/>
            <person name="Ferrarezi J.A."/>
            <person name="Labate C.A."/>
        </authorList>
    </citation>
    <scope>NUCLEOTIDE SEQUENCE</scope>
    <source>
        <strain evidence="1">MF-1</strain>
    </source>
</reference>
<comment type="caution">
    <text evidence="1">The sequence shown here is derived from an EMBL/GenBank/DDBJ whole genome shotgun (WGS) entry which is preliminary data.</text>
</comment>
<dbReference type="Proteomes" id="UP000765509">
    <property type="component" value="Unassembled WGS sequence"/>
</dbReference>
<protein>
    <submittedName>
        <fullName evidence="1">Uncharacterized protein</fullName>
    </submittedName>
</protein>
<proteinExistence type="predicted"/>
<sequence length="163" mass="18498">MGSPSHGSLKAAELVLLYKLYIPFSMLSQEMSLDEHNSPNTQRKMVQSEELANELTNNTFHLISAINISTSLTVSMDDATAFAEHWKEFHLSNKHLLPKQKSKPNYHSADPIPELFQHWGPAQASAICVYERLIGVFAKIPTDNKICMFISKRNIFTLIKHMN</sequence>
<evidence type="ECO:0000313" key="2">
    <source>
        <dbReference type="Proteomes" id="UP000765509"/>
    </source>
</evidence>
<keyword evidence="2" id="KW-1185">Reference proteome</keyword>
<gene>
    <name evidence="1" type="ORF">O181_069191</name>
</gene>
<dbReference type="EMBL" id="AVOT02035190">
    <property type="protein sequence ID" value="MBW0529476.1"/>
    <property type="molecule type" value="Genomic_DNA"/>
</dbReference>
<dbReference type="AlphaFoldDB" id="A0A9Q3F317"/>
<name>A0A9Q3F317_9BASI</name>
<evidence type="ECO:0000313" key="1">
    <source>
        <dbReference type="EMBL" id="MBW0529476.1"/>
    </source>
</evidence>
<accession>A0A9Q3F317</accession>
<organism evidence="1 2">
    <name type="scientific">Austropuccinia psidii MF-1</name>
    <dbReference type="NCBI Taxonomy" id="1389203"/>
    <lineage>
        <taxon>Eukaryota</taxon>
        <taxon>Fungi</taxon>
        <taxon>Dikarya</taxon>
        <taxon>Basidiomycota</taxon>
        <taxon>Pucciniomycotina</taxon>
        <taxon>Pucciniomycetes</taxon>
        <taxon>Pucciniales</taxon>
        <taxon>Sphaerophragmiaceae</taxon>
        <taxon>Austropuccinia</taxon>
    </lineage>
</organism>